<evidence type="ECO:0000313" key="1">
    <source>
        <dbReference type="EMBL" id="QNF22486.1"/>
    </source>
</evidence>
<name>A0A7G7FDR9_9ALPC</name>
<proteinExistence type="predicted"/>
<dbReference type="EMBL" id="MT606101">
    <property type="protein sequence ID" value="QNF22486.1"/>
    <property type="molecule type" value="Genomic_RNA"/>
</dbReference>
<gene>
    <name evidence="1" type="primary">M</name>
</gene>
<sequence>MRYVLLLAFVKHASNAEILYGICQTGTSAGL</sequence>
<organism evidence="1">
    <name type="scientific">Feline coronavirus</name>
    <dbReference type="NCBI Taxonomy" id="12663"/>
    <lineage>
        <taxon>Viruses</taxon>
        <taxon>Riboviria</taxon>
        <taxon>Orthornavirae</taxon>
        <taxon>Pisuviricota</taxon>
        <taxon>Pisoniviricetes</taxon>
        <taxon>Nidovirales</taxon>
        <taxon>Cornidovirineae</taxon>
        <taxon>Coronaviridae</taxon>
        <taxon>Orthocoronavirinae</taxon>
        <taxon>Alphacoronavirus</taxon>
        <taxon>Tegacovirus</taxon>
        <taxon>Alphacoronavirus suis</taxon>
        <taxon>Alphacoronavirus 1</taxon>
    </lineage>
</organism>
<protein>
    <submittedName>
        <fullName evidence="1">Matrix protein</fullName>
    </submittedName>
</protein>
<reference evidence="1" key="1">
    <citation type="journal article" date="2020" name="Pathogens">
        <title>FCoV Viral Sequences of Systemically Infected Healthy Cats Lack Gene Mutations Previously Linked to the Development of FIP.</title>
        <authorList>
            <person name="Lutz M."/>
            <person name="Steiner A.R."/>
            <person name="Cattori V."/>
            <person name="Hofmann-Lehmann R."/>
            <person name="Lutz H."/>
            <person name="Kipar A."/>
            <person name="Meli M.L."/>
        </authorList>
    </citation>
    <scope>NUCLEOTIDE SEQUENCE</scope>
    <source>
        <strain evidence="1">Zu1</strain>
    </source>
</reference>
<accession>A0A7G7FDR9</accession>